<protein>
    <submittedName>
        <fullName evidence="1">SRPBCC family protein</fullName>
    </submittedName>
</protein>
<accession>A0A6G7YJX6</accession>
<evidence type="ECO:0000313" key="2">
    <source>
        <dbReference type="Proteomes" id="UP000502035"/>
    </source>
</evidence>
<keyword evidence="2" id="KW-1185">Reference proteome</keyword>
<dbReference type="Pfam" id="PF10604">
    <property type="entry name" value="Polyketide_cyc2"/>
    <property type="match status" value="1"/>
</dbReference>
<dbReference type="KEGG" id="npi:G7071_18035"/>
<gene>
    <name evidence="1" type="ORF">G7071_18035</name>
</gene>
<organism evidence="1 2">
    <name type="scientific">Nocardioides piscis</name>
    <dbReference type="NCBI Taxonomy" id="2714938"/>
    <lineage>
        <taxon>Bacteria</taxon>
        <taxon>Bacillati</taxon>
        <taxon>Actinomycetota</taxon>
        <taxon>Actinomycetes</taxon>
        <taxon>Propionibacteriales</taxon>
        <taxon>Nocardioidaceae</taxon>
        <taxon>Nocardioides</taxon>
    </lineage>
</organism>
<dbReference type="InterPro" id="IPR019587">
    <property type="entry name" value="Polyketide_cyclase/dehydratase"/>
</dbReference>
<dbReference type="EMBL" id="CP049866">
    <property type="protein sequence ID" value="QIK77053.1"/>
    <property type="molecule type" value="Genomic_DNA"/>
</dbReference>
<evidence type="ECO:0000313" key="1">
    <source>
        <dbReference type="EMBL" id="QIK77053.1"/>
    </source>
</evidence>
<dbReference type="SUPFAM" id="SSF55961">
    <property type="entry name" value="Bet v1-like"/>
    <property type="match status" value="1"/>
</dbReference>
<dbReference type="Proteomes" id="UP000502035">
    <property type="component" value="Chromosome"/>
</dbReference>
<name>A0A6G7YJX6_9ACTN</name>
<dbReference type="CDD" id="cd07818">
    <property type="entry name" value="SRPBCC_1"/>
    <property type="match status" value="1"/>
</dbReference>
<dbReference type="RefSeq" id="WP_166320736.1">
    <property type="nucleotide sequence ID" value="NZ_CP049866.1"/>
</dbReference>
<dbReference type="Gene3D" id="3.30.530.20">
    <property type="match status" value="1"/>
</dbReference>
<dbReference type="InterPro" id="IPR023393">
    <property type="entry name" value="START-like_dom_sf"/>
</dbReference>
<dbReference type="AlphaFoldDB" id="A0A6G7YJX6"/>
<sequence length="157" mass="16796">MPDFATTRSAHIDAPPATVHALVNDFRQWPRWSPWEGIDPQLQRTYSGAATGAGSRYAWAGNAKAGAGTMEILRSEPSRVEIALEFIKPFKAANITTFAFAPAAGGTDVTWTMTGQRGVVMGLMGKLYFDRAIGKDFERGLGSLRSAAESESPTGSG</sequence>
<reference evidence="1 2" key="1">
    <citation type="submission" date="2020-03" db="EMBL/GenBank/DDBJ databases">
        <title>Nocardioides sp. nov., isolated from fish.</title>
        <authorList>
            <person name="Hyun D.-W."/>
            <person name="Bae J.-W."/>
        </authorList>
    </citation>
    <scope>NUCLEOTIDE SEQUENCE [LARGE SCALE GENOMIC DNA]</scope>
    <source>
        <strain evidence="1 2">HDW12A</strain>
    </source>
</reference>
<proteinExistence type="predicted"/>